<evidence type="ECO:0000313" key="3">
    <source>
        <dbReference type="EMBL" id="CAL5053547.1"/>
    </source>
</evidence>
<dbReference type="Pfam" id="PF00201">
    <property type="entry name" value="UDPGT"/>
    <property type="match status" value="1"/>
</dbReference>
<reference evidence="3" key="1">
    <citation type="submission" date="2024-10" db="EMBL/GenBank/DDBJ databases">
        <authorList>
            <person name="Ryan C."/>
        </authorList>
    </citation>
    <scope>NUCLEOTIDE SEQUENCE [LARGE SCALE GENOMIC DNA]</scope>
</reference>
<gene>
    <name evidence="3" type="ORF">URODEC1_LOCUS93301</name>
</gene>
<name>A0ABC9E816_9POAL</name>
<dbReference type="CDD" id="cd03784">
    <property type="entry name" value="GT1_Gtf-like"/>
    <property type="match status" value="1"/>
</dbReference>
<evidence type="ECO:0008006" key="5">
    <source>
        <dbReference type="Google" id="ProtNLM"/>
    </source>
</evidence>
<dbReference type="PANTHER" id="PTHR11926:SF1050">
    <property type="entry name" value="GLYCOSYLTRANSFERASE"/>
    <property type="match status" value="1"/>
</dbReference>
<keyword evidence="4" id="KW-1185">Reference proteome</keyword>
<dbReference type="AlphaFoldDB" id="A0ABC9E816"/>
<sequence length="488" mass="51614">MVSSHDSAAPGRSGPPMARRQEHFLFVTDPMQSHINPARRLAFRVAALLPSARVTFSTAVSGHRHMFPHLTSPDGEVVQGLVSYIPYSDGFDAGFKFDPDARGVVDAYGERARQAGSETLAAVFARLAGRGRPVTRVVYTALVGGWAPAVARAHGAPAALYWVKPATVFAVYYHYFHGHDGEVLAACRASAGDDPDAAVVRLPGLPPLAAADLPSFASMASPGSRNYLTLDTLRDVFAALDEHMPTVLVDTFEALEPEALRAVPGLDLVAVGPVVAEEPCRPCVEVFQPNDARAYLDWLDTKPARSVVFVSLGSIVSVSKRQDEELRRGLEATDRPYLLVARKSGGAGDGSGGGSGRGMVVEWCSETKVLCHGAVGCFVTHCRWDAALESIAGGVPMVAVPRWGDQPTVAALVEATAGVGVRARVDAATGGVFGRDELRRCVEMVMGSTDGAATVRAQAERWGQRAKEAAARGGTSERGLRAFASSGL</sequence>
<dbReference type="GO" id="GO:0016740">
    <property type="term" value="F:transferase activity"/>
    <property type="evidence" value="ECO:0007669"/>
    <property type="project" value="UniProtKB-KW"/>
</dbReference>
<proteinExistence type="inferred from homology"/>
<dbReference type="Gene3D" id="3.40.50.2000">
    <property type="entry name" value="Glycogen Phosphorylase B"/>
    <property type="match status" value="2"/>
</dbReference>
<keyword evidence="2" id="KW-0808">Transferase</keyword>
<comment type="similarity">
    <text evidence="1">Belongs to the UDP-glycosyltransferase family.</text>
</comment>
<dbReference type="Proteomes" id="UP001497457">
    <property type="component" value="Chromosome 36b"/>
</dbReference>
<organism evidence="3 4">
    <name type="scientific">Urochloa decumbens</name>
    <dbReference type="NCBI Taxonomy" id="240449"/>
    <lineage>
        <taxon>Eukaryota</taxon>
        <taxon>Viridiplantae</taxon>
        <taxon>Streptophyta</taxon>
        <taxon>Embryophyta</taxon>
        <taxon>Tracheophyta</taxon>
        <taxon>Spermatophyta</taxon>
        <taxon>Magnoliopsida</taxon>
        <taxon>Liliopsida</taxon>
        <taxon>Poales</taxon>
        <taxon>Poaceae</taxon>
        <taxon>PACMAD clade</taxon>
        <taxon>Panicoideae</taxon>
        <taxon>Panicodae</taxon>
        <taxon>Paniceae</taxon>
        <taxon>Melinidinae</taxon>
        <taxon>Urochloa</taxon>
    </lineage>
</organism>
<protein>
    <recommendedName>
        <fullName evidence="5">Glycosyltransferase</fullName>
    </recommendedName>
</protein>
<evidence type="ECO:0000313" key="4">
    <source>
        <dbReference type="Proteomes" id="UP001497457"/>
    </source>
</evidence>
<evidence type="ECO:0000256" key="2">
    <source>
        <dbReference type="ARBA" id="ARBA00022679"/>
    </source>
</evidence>
<evidence type="ECO:0000256" key="1">
    <source>
        <dbReference type="ARBA" id="ARBA00009995"/>
    </source>
</evidence>
<dbReference type="EMBL" id="OZ075146">
    <property type="protein sequence ID" value="CAL5053547.1"/>
    <property type="molecule type" value="Genomic_DNA"/>
</dbReference>
<dbReference type="PANTHER" id="PTHR11926">
    <property type="entry name" value="GLUCOSYL/GLUCURONOSYL TRANSFERASES"/>
    <property type="match status" value="1"/>
</dbReference>
<accession>A0ABC9E816</accession>
<dbReference type="SUPFAM" id="SSF53756">
    <property type="entry name" value="UDP-Glycosyltransferase/glycogen phosphorylase"/>
    <property type="match status" value="1"/>
</dbReference>
<dbReference type="InterPro" id="IPR002213">
    <property type="entry name" value="UDP_glucos_trans"/>
</dbReference>